<dbReference type="GO" id="GO:0003677">
    <property type="term" value="F:DNA binding"/>
    <property type="evidence" value="ECO:0007669"/>
    <property type="project" value="UniProtKB-KW"/>
</dbReference>
<evidence type="ECO:0000313" key="9">
    <source>
        <dbReference type="Proteomes" id="UP001165378"/>
    </source>
</evidence>
<keyword evidence="4" id="KW-0804">Transcription</keyword>
<reference evidence="8" key="1">
    <citation type="submission" date="2022-01" db="EMBL/GenBank/DDBJ databases">
        <title>Genome-Based Taxonomic Classification of the Phylum Actinobacteria.</title>
        <authorList>
            <person name="Gao Y."/>
        </authorList>
    </citation>
    <scope>NUCLEOTIDE SEQUENCE</scope>
    <source>
        <strain evidence="8">KLBMP 8922</strain>
    </source>
</reference>
<dbReference type="Pfam" id="PF04542">
    <property type="entry name" value="Sigma70_r2"/>
    <property type="match status" value="1"/>
</dbReference>
<feature type="region of interest" description="Disordered" evidence="5">
    <location>
        <begin position="406"/>
        <end position="429"/>
    </location>
</feature>
<dbReference type="InterPro" id="IPR014044">
    <property type="entry name" value="CAP_dom"/>
</dbReference>
<keyword evidence="3" id="KW-0238">DNA-binding</keyword>
<keyword evidence="9" id="KW-1185">Reference proteome</keyword>
<dbReference type="GO" id="GO:0006352">
    <property type="term" value="P:DNA-templated transcription initiation"/>
    <property type="evidence" value="ECO:0007669"/>
    <property type="project" value="InterPro"/>
</dbReference>
<accession>A0AA41U388</accession>
<keyword evidence="2" id="KW-0731">Sigma factor</keyword>
<dbReference type="Gene3D" id="1.10.1740.10">
    <property type="match status" value="1"/>
</dbReference>
<dbReference type="Pfam" id="PF00188">
    <property type="entry name" value="CAP"/>
    <property type="match status" value="1"/>
</dbReference>
<evidence type="ECO:0000256" key="1">
    <source>
        <dbReference type="ARBA" id="ARBA00023015"/>
    </source>
</evidence>
<dbReference type="SUPFAM" id="SSF88946">
    <property type="entry name" value="Sigma2 domain of RNA polymerase sigma factors"/>
    <property type="match status" value="1"/>
</dbReference>
<gene>
    <name evidence="8" type="ORF">LZ495_35530</name>
</gene>
<evidence type="ECO:0000259" key="6">
    <source>
        <dbReference type="Pfam" id="PF00188"/>
    </source>
</evidence>
<dbReference type="PANTHER" id="PTHR43133:SF8">
    <property type="entry name" value="RNA POLYMERASE SIGMA FACTOR HI_1459-RELATED"/>
    <property type="match status" value="1"/>
</dbReference>
<dbReference type="InterPro" id="IPR014284">
    <property type="entry name" value="RNA_pol_sigma-70_dom"/>
</dbReference>
<organism evidence="8 9">
    <name type="scientific">Yinghuangia soli</name>
    <dbReference type="NCBI Taxonomy" id="2908204"/>
    <lineage>
        <taxon>Bacteria</taxon>
        <taxon>Bacillati</taxon>
        <taxon>Actinomycetota</taxon>
        <taxon>Actinomycetes</taxon>
        <taxon>Kitasatosporales</taxon>
        <taxon>Streptomycetaceae</taxon>
        <taxon>Yinghuangia</taxon>
    </lineage>
</organism>
<feature type="domain" description="SCP" evidence="6">
    <location>
        <begin position="437"/>
        <end position="557"/>
    </location>
</feature>
<dbReference type="Gene3D" id="3.40.33.10">
    <property type="entry name" value="CAP"/>
    <property type="match status" value="1"/>
</dbReference>
<dbReference type="EMBL" id="JAKFHA010000034">
    <property type="protein sequence ID" value="MCF2532498.1"/>
    <property type="molecule type" value="Genomic_DNA"/>
</dbReference>
<dbReference type="NCBIfam" id="TIGR02937">
    <property type="entry name" value="sigma70-ECF"/>
    <property type="match status" value="1"/>
</dbReference>
<dbReference type="InterPro" id="IPR035940">
    <property type="entry name" value="CAP_sf"/>
</dbReference>
<sequence length="565" mass="58383">MKTVRTPPTGTGDLWPGAGLGGMFGSGAVEQLTDERLIAAARDGDREALDRLVGDYLPLVYNIVGRALRGGSDVDDVVQETMLGVVRGLPGLRDPGSFRSWLVAVAMNQVRHHGRQRNVSPVPLETALDVADPGADFADLTILELGLSGQRREVARATAWLGDDDRHLLSLWWLVAAGQLTRTELADALETDAHVVTVRVARMKAQLELSRAIVRALDAVPRCPELADAALRWHGRPDPLWRKRFARHMRDCARCEVVDESAIPAERLLAYLSLVPIPVGLGTAVAALLDGYGGSAVGHSAAYATGVAAKSGVPAAATAKHSVLLKAAGMLAAVVAVGGAIIAVVENRTPARPPARVVGPVGPPGEGVATGGPTTALPTALVADPPVIPVANPATVPVASPTAVPATVPATGGRPTPAPTTSRAVPAPSDVGDQVLASINRLRAGRGLAPLTRVAALDGTALAHVRLVAAGCGKQSQCGNEPNLAARVTAAGVKWARVGECNFSDGPATGSRTTASLALGMVRAEADMTPNPARAGFLDAGFTRIGIAVLVDKSGMVWMTHDFAE</sequence>
<evidence type="ECO:0000313" key="8">
    <source>
        <dbReference type="EMBL" id="MCF2532498.1"/>
    </source>
</evidence>
<evidence type="ECO:0000256" key="2">
    <source>
        <dbReference type="ARBA" id="ARBA00023082"/>
    </source>
</evidence>
<evidence type="ECO:0000259" key="7">
    <source>
        <dbReference type="Pfam" id="PF04542"/>
    </source>
</evidence>
<dbReference type="InterPro" id="IPR039425">
    <property type="entry name" value="RNA_pol_sigma-70-like"/>
</dbReference>
<evidence type="ECO:0000256" key="3">
    <source>
        <dbReference type="ARBA" id="ARBA00023125"/>
    </source>
</evidence>
<dbReference type="AlphaFoldDB" id="A0AA41U388"/>
<protein>
    <submittedName>
        <fullName evidence="8">Sigma-70 family RNA polymerase sigma factor</fullName>
    </submittedName>
</protein>
<dbReference type="InterPro" id="IPR013325">
    <property type="entry name" value="RNA_pol_sigma_r2"/>
</dbReference>
<feature type="domain" description="RNA polymerase sigma-70 region 2" evidence="7">
    <location>
        <begin position="52"/>
        <end position="117"/>
    </location>
</feature>
<dbReference type="RefSeq" id="WP_235057274.1">
    <property type="nucleotide sequence ID" value="NZ_JAKFHA010000034.1"/>
</dbReference>
<dbReference type="PANTHER" id="PTHR43133">
    <property type="entry name" value="RNA POLYMERASE ECF-TYPE SIGMA FACTO"/>
    <property type="match status" value="1"/>
</dbReference>
<name>A0AA41U388_9ACTN</name>
<dbReference type="InterPro" id="IPR007627">
    <property type="entry name" value="RNA_pol_sigma70_r2"/>
</dbReference>
<evidence type="ECO:0000256" key="4">
    <source>
        <dbReference type="ARBA" id="ARBA00023163"/>
    </source>
</evidence>
<dbReference type="GO" id="GO:0016987">
    <property type="term" value="F:sigma factor activity"/>
    <property type="evidence" value="ECO:0007669"/>
    <property type="project" value="UniProtKB-KW"/>
</dbReference>
<dbReference type="Proteomes" id="UP001165378">
    <property type="component" value="Unassembled WGS sequence"/>
</dbReference>
<keyword evidence="1" id="KW-0805">Transcription regulation</keyword>
<comment type="caution">
    <text evidence="8">The sequence shown here is derived from an EMBL/GenBank/DDBJ whole genome shotgun (WGS) entry which is preliminary data.</text>
</comment>
<evidence type="ECO:0000256" key="5">
    <source>
        <dbReference type="SAM" id="MobiDB-lite"/>
    </source>
</evidence>
<proteinExistence type="predicted"/>